<dbReference type="AlphaFoldDB" id="A0A8J8P7E2"/>
<keyword evidence="3" id="KW-1185">Reference proteome</keyword>
<feature type="compositionally biased region" description="Low complexity" evidence="1">
    <location>
        <begin position="528"/>
        <end position="538"/>
    </location>
</feature>
<dbReference type="Proteomes" id="UP000785679">
    <property type="component" value="Unassembled WGS sequence"/>
</dbReference>
<gene>
    <name evidence="2" type="ORF">FGO68_gene14577</name>
</gene>
<feature type="compositionally biased region" description="Low complexity" evidence="1">
    <location>
        <begin position="70"/>
        <end position="87"/>
    </location>
</feature>
<evidence type="ECO:0000313" key="3">
    <source>
        <dbReference type="Proteomes" id="UP000785679"/>
    </source>
</evidence>
<evidence type="ECO:0000313" key="2">
    <source>
        <dbReference type="EMBL" id="TNV86891.1"/>
    </source>
</evidence>
<organism evidence="2 3">
    <name type="scientific">Halteria grandinella</name>
    <dbReference type="NCBI Taxonomy" id="5974"/>
    <lineage>
        <taxon>Eukaryota</taxon>
        <taxon>Sar</taxon>
        <taxon>Alveolata</taxon>
        <taxon>Ciliophora</taxon>
        <taxon>Intramacronucleata</taxon>
        <taxon>Spirotrichea</taxon>
        <taxon>Stichotrichia</taxon>
        <taxon>Sporadotrichida</taxon>
        <taxon>Halteriidae</taxon>
        <taxon>Halteria</taxon>
    </lineage>
</organism>
<feature type="compositionally biased region" description="Low complexity" evidence="1">
    <location>
        <begin position="34"/>
        <end position="46"/>
    </location>
</feature>
<feature type="region of interest" description="Disordered" evidence="1">
    <location>
        <begin position="387"/>
        <end position="413"/>
    </location>
</feature>
<protein>
    <submittedName>
        <fullName evidence="2">Uncharacterized protein</fullName>
    </submittedName>
</protein>
<feature type="compositionally biased region" description="Polar residues" evidence="1">
    <location>
        <begin position="552"/>
        <end position="565"/>
    </location>
</feature>
<feature type="compositionally biased region" description="Polar residues" evidence="1">
    <location>
        <begin position="583"/>
        <end position="596"/>
    </location>
</feature>
<name>A0A8J8P7E2_HALGN</name>
<reference evidence="2" key="1">
    <citation type="submission" date="2019-06" db="EMBL/GenBank/DDBJ databases">
        <authorList>
            <person name="Zheng W."/>
        </authorList>
    </citation>
    <scope>NUCLEOTIDE SEQUENCE</scope>
    <source>
        <strain evidence="2">QDHG01</strain>
    </source>
</reference>
<sequence length="611" mass="67729">MGKSDITKSTSHFKQHGFSNQHLRKPPRQFNAQKNPPLLAAALVPLKSPPPKQQVLSHDASKQSVACQNSLSSQYSRSSPYSQLPQKLVPPPQLLKYDRSKLVMSAGTMKNGQFLNKFKLLQSVRNSSRQRMHRNMMVSVASKEGGFTQSFNNAYQQLQALLESGGGFGEEDFALSSNGGGSPPQQEALGGKLERVLSSSTSAKTTQNLSLMLQNRQLSGLSKVDTINNLKDQQHEQRYLRQQQVAPWIIRRAEDELIIIPMHESGYAQSRAANRGHSKSAVLGNMVRKDDMIRFSDLAQGLESTDLLTHLQNMKDTSTSHAQQSIVQQQEFINHSIAPPYLEVPNSVEQLKDLSFGEKEDQAAEQISPSSNFKSIRRQKISKTLVKGNSQDISIKGNSKSPSMHSQSQTQSVKDLANYKSQVNHSSGATNGGISGVQSPQEGQFTFRDRYVQQRNVISAQNARSHHQSSKSLQNPLKSQHEFQTESIQEEVKDDTIFEQEAPAPNRESIGGPEENLSSSNVFLKVTVVTKKPPSTSKPGKRSKLKGRDSLRNFTQSLLSGNRSGQIELGPWEKGGNSKRPFSPNSTSQYQQQQSDLTEKLSHSQGTIENQ</sequence>
<feature type="compositionally biased region" description="Polar residues" evidence="1">
    <location>
        <begin position="7"/>
        <end position="21"/>
    </location>
</feature>
<feature type="region of interest" description="Disordered" evidence="1">
    <location>
        <begin position="460"/>
        <end position="486"/>
    </location>
</feature>
<feature type="region of interest" description="Disordered" evidence="1">
    <location>
        <begin position="1"/>
        <end position="92"/>
    </location>
</feature>
<feature type="region of interest" description="Disordered" evidence="1">
    <location>
        <begin position="528"/>
        <end position="611"/>
    </location>
</feature>
<evidence type="ECO:0000256" key="1">
    <source>
        <dbReference type="SAM" id="MobiDB-lite"/>
    </source>
</evidence>
<proteinExistence type="predicted"/>
<comment type="caution">
    <text evidence="2">The sequence shown here is derived from an EMBL/GenBank/DDBJ whole genome shotgun (WGS) entry which is preliminary data.</text>
</comment>
<accession>A0A8J8P7E2</accession>
<dbReference type="EMBL" id="RRYP01000761">
    <property type="protein sequence ID" value="TNV86891.1"/>
    <property type="molecule type" value="Genomic_DNA"/>
</dbReference>